<sequence>MVWEGISAISWTPLIFVLVGVKINTQTYRELILSPVVKELSRTMFSGKPFVFQQDGAPVHTSNATHACFRSNTPNFIRKEEWPPYSPDFNPMDYSIWLILETNTCSKSHTNVESLKTAVCREWDRIPQETLRSAVDAFPKRLHAVIKAKGGDIEI</sequence>
<dbReference type="EMBL" id="JAKMXF010000332">
    <property type="protein sequence ID" value="KAI6648130.1"/>
    <property type="molecule type" value="Genomic_DNA"/>
</dbReference>
<comment type="caution">
    <text evidence="1">The sequence shown here is derived from an EMBL/GenBank/DDBJ whole genome shotgun (WGS) entry which is preliminary data.</text>
</comment>
<organism evidence="1 3">
    <name type="scientific">Oopsacas minuta</name>
    <dbReference type="NCBI Taxonomy" id="111878"/>
    <lineage>
        <taxon>Eukaryota</taxon>
        <taxon>Metazoa</taxon>
        <taxon>Porifera</taxon>
        <taxon>Hexactinellida</taxon>
        <taxon>Hexasterophora</taxon>
        <taxon>Lyssacinosida</taxon>
        <taxon>Leucopsacidae</taxon>
        <taxon>Oopsacas</taxon>
    </lineage>
</organism>
<evidence type="ECO:0000313" key="1">
    <source>
        <dbReference type="EMBL" id="KAI6648130.1"/>
    </source>
</evidence>
<evidence type="ECO:0008006" key="4">
    <source>
        <dbReference type="Google" id="ProtNLM"/>
    </source>
</evidence>
<reference evidence="1" key="1">
    <citation type="submission" date="2022-02" db="EMBL/GenBank/DDBJ databases">
        <authorList>
            <person name="Santini S."/>
            <person name="Jourda C."/>
            <person name="Belahbib H."/>
            <person name="Rocher C."/>
            <person name="Selva M."/>
            <person name="Borchiellini C."/>
            <person name="Renard E."/>
        </authorList>
    </citation>
    <scope>NUCLEOTIDE SEQUENCE</scope>
    <source>
        <strain evidence="1">SPO-2</strain>
    </source>
</reference>
<proteinExistence type="predicted"/>
<name>A0AAV7JHR7_9METZ</name>
<reference evidence="1 3" key="2">
    <citation type="journal article" date="2023" name="BMC Biol.">
        <title>The compact genome of the sponge Oopsacas minuta (Hexactinellida) is lacking key metazoan core genes.</title>
        <authorList>
            <person name="Santini S."/>
            <person name="Schenkelaars Q."/>
            <person name="Jourda C."/>
            <person name="Duchesne M."/>
            <person name="Belahbib H."/>
            <person name="Rocher C."/>
            <person name="Selva M."/>
            <person name="Riesgo A."/>
            <person name="Vervoort M."/>
            <person name="Leys S.P."/>
            <person name="Kodjabachian L."/>
            <person name="Le Bivic A."/>
            <person name="Borchiellini C."/>
            <person name="Claverie J.M."/>
            <person name="Renard E."/>
        </authorList>
    </citation>
    <scope>NUCLEOTIDE SEQUENCE [LARGE SCALE GENOMIC DNA]</scope>
    <source>
        <strain evidence="1">SPO-2</strain>
    </source>
</reference>
<dbReference type="Gene3D" id="3.30.420.10">
    <property type="entry name" value="Ribonuclease H-like superfamily/Ribonuclease H"/>
    <property type="match status" value="1"/>
</dbReference>
<dbReference type="InterPro" id="IPR036397">
    <property type="entry name" value="RNaseH_sf"/>
</dbReference>
<accession>A0AAV7JHR7</accession>
<gene>
    <name evidence="1" type="ORF">LOD99_11939</name>
    <name evidence="2" type="ORF">LOD99_11945</name>
</gene>
<keyword evidence="3" id="KW-1185">Reference proteome</keyword>
<dbReference type="PANTHER" id="PTHR46068">
    <property type="entry name" value="PROTEIN CBG27172"/>
    <property type="match status" value="1"/>
</dbReference>
<dbReference type="EMBL" id="JAKMXF010000332">
    <property type="protein sequence ID" value="KAI6648136.1"/>
    <property type="molecule type" value="Genomic_DNA"/>
</dbReference>
<dbReference type="Proteomes" id="UP001165289">
    <property type="component" value="Unassembled WGS sequence"/>
</dbReference>
<protein>
    <recommendedName>
        <fullName evidence="4">Transposase</fullName>
    </recommendedName>
</protein>
<dbReference type="AlphaFoldDB" id="A0AAV7JHR7"/>
<dbReference type="PANTHER" id="PTHR46068:SF1">
    <property type="entry name" value="TRANSPOSASE IS30-LIKE HTH DOMAIN-CONTAINING PROTEIN"/>
    <property type="match status" value="1"/>
</dbReference>
<dbReference type="GO" id="GO:0003676">
    <property type="term" value="F:nucleic acid binding"/>
    <property type="evidence" value="ECO:0007669"/>
    <property type="project" value="InterPro"/>
</dbReference>
<evidence type="ECO:0000313" key="3">
    <source>
        <dbReference type="Proteomes" id="UP001165289"/>
    </source>
</evidence>
<evidence type="ECO:0000313" key="2">
    <source>
        <dbReference type="EMBL" id="KAI6648136.1"/>
    </source>
</evidence>